<dbReference type="InterPro" id="IPR007321">
    <property type="entry name" value="Transposase_28"/>
</dbReference>
<dbReference type="Proteomes" id="UP001231189">
    <property type="component" value="Unassembled WGS sequence"/>
</dbReference>
<dbReference type="Pfam" id="PF04195">
    <property type="entry name" value="Transposase_28"/>
    <property type="match status" value="1"/>
</dbReference>
<feature type="region of interest" description="Disordered" evidence="2">
    <location>
        <begin position="495"/>
        <end position="686"/>
    </location>
</feature>
<gene>
    <name evidence="4" type="ORF">QYE76_055714</name>
</gene>
<keyword evidence="1" id="KW-0175">Coiled coil</keyword>
<accession>A0AAD8WPQ7</accession>
<feature type="compositionally biased region" description="Basic residues" evidence="2">
    <location>
        <begin position="515"/>
        <end position="525"/>
    </location>
</feature>
<name>A0AAD8WPQ7_LOLMU</name>
<evidence type="ECO:0000256" key="2">
    <source>
        <dbReference type="SAM" id="MobiDB-lite"/>
    </source>
</evidence>
<protein>
    <recommendedName>
        <fullName evidence="3">Transposase (putative) gypsy type domain-containing protein</fullName>
    </recommendedName>
</protein>
<keyword evidence="5" id="KW-1185">Reference proteome</keyword>
<evidence type="ECO:0000313" key="5">
    <source>
        <dbReference type="Proteomes" id="UP001231189"/>
    </source>
</evidence>
<evidence type="ECO:0000259" key="3">
    <source>
        <dbReference type="Pfam" id="PF04195"/>
    </source>
</evidence>
<evidence type="ECO:0000313" key="4">
    <source>
        <dbReference type="EMBL" id="KAK1667555.1"/>
    </source>
</evidence>
<feature type="compositionally biased region" description="Acidic residues" evidence="2">
    <location>
        <begin position="1085"/>
        <end position="1095"/>
    </location>
</feature>
<feature type="domain" description="Transposase (putative) gypsy type" evidence="3">
    <location>
        <begin position="235"/>
        <end position="302"/>
    </location>
</feature>
<proteinExistence type="predicted"/>
<sequence>MRGLRLWGVLSGEVPCPSRPTAPTTPIPLTHVALAPDATQEVKDAAKSADDTALAEYDRKVQEYSTAVAMYRLDLTDYTQWIDEDARVAAVLTSSVLPQYAAEFMGLPTVADQWAFLRQRYQPSGDALYMSVVRQEHALQQGDSTIDDTAPSRIPSLQELQEELEGQARMAAKVQEAENKRASKARIREGERGQWWPCATTDVELRELQNEGMISTHWSFTRDSDVPKPEAGEIVMTKAWVERGLSLPCSEFFLSVLNTYGLQPHNICPNSYLLLSNFVTLCEGHLGIRPDVKLWQFFFRVKKETKDKAMVNCGSMTFMLRPSRMYPPHDSHESVRYWNAGWFYEKNASVPDVHEGLPKFINEPPEELASWSFVPSLAQTPILEKAARRISWLVHDGLTGAQLTLSWFSRRIQPLRYNARLMCAYTGADDLLRVTRHDLPADSLKRRFKTLVKIPRGQQVPELIKDIYTNDQCPPLNTLAEENFRTILRVPVSGDAAEEVPEDEEEEEEQAPRKAAPRPSKRPRAKASGSEAGASGEASAKKPKTVKPPPLDSRKAERARLRMLSTAGQRSRPIIPGAPNPSTTATRTIGQEPITKYMKKSPAVGPSTPVPPSTSHPTPRPSPPQADPSPPPAANTPPEIIPVSSEKVGGEDPKAKGPAQEDAEEQGQGEAEVTSSEKAGDGAGDIVVFPKNFGDPADTTSTPKAYATKFFNKLSEAEKWELEQDLLNAMLNNAWGKPDSATSEIQDFKKNVGQFFDKLICKQKEQQALHYELHKNIALQRRVTLNQAENIRTLKDENAELTKQLADAQGASSSLATASSELENLRSSYQDLETKLKEAELKREQAEKQLAEKNSELIREKGEMILKKNADSETIKRQQKELNGLRKYMETAEHHWDLLNENILEPLGYPEQRRNLFPRDDLLQLAGDDCKDLISASRKICYNLSIKRSRTCNVRKLVGKMDVLPELVMDLQASSARGAAAMALTMCLAHNPDLELDQVTTGVPPDADVNALLDAVSGYDTRIARRIRHEEFYDKVVLPADEPLEAELQKELDAKARPAESGTQYTWTSSKDAPQEEPKTSTAASEEEKESDEDVSSPAEGAKEKDPEGKTSPAKGE</sequence>
<dbReference type="EMBL" id="JAUUTY010000003">
    <property type="protein sequence ID" value="KAK1667555.1"/>
    <property type="molecule type" value="Genomic_DNA"/>
</dbReference>
<feature type="compositionally biased region" description="Low complexity" evidence="2">
    <location>
        <begin position="526"/>
        <end position="538"/>
    </location>
</feature>
<feature type="compositionally biased region" description="Acidic residues" evidence="2">
    <location>
        <begin position="496"/>
        <end position="509"/>
    </location>
</feature>
<dbReference type="AlphaFoldDB" id="A0AAD8WPQ7"/>
<evidence type="ECO:0000256" key="1">
    <source>
        <dbReference type="SAM" id="Coils"/>
    </source>
</evidence>
<dbReference type="PANTHER" id="PTHR33026">
    <property type="entry name" value="OS06G0360600 PROTEIN"/>
    <property type="match status" value="1"/>
</dbReference>
<feature type="compositionally biased region" description="Polar residues" evidence="2">
    <location>
        <begin position="1061"/>
        <end position="1072"/>
    </location>
</feature>
<feature type="compositionally biased region" description="Pro residues" evidence="2">
    <location>
        <begin position="608"/>
        <end position="635"/>
    </location>
</feature>
<feature type="compositionally biased region" description="Polar residues" evidence="2">
    <location>
        <begin position="580"/>
        <end position="589"/>
    </location>
</feature>
<feature type="coiled-coil region" evidence="1">
    <location>
        <begin position="791"/>
        <end position="895"/>
    </location>
</feature>
<comment type="caution">
    <text evidence="4">The sequence shown here is derived from an EMBL/GenBank/DDBJ whole genome shotgun (WGS) entry which is preliminary data.</text>
</comment>
<dbReference type="PANTHER" id="PTHR33026:SF7">
    <property type="entry name" value="OS03G0100275 PROTEIN"/>
    <property type="match status" value="1"/>
</dbReference>
<reference evidence="4" key="1">
    <citation type="submission" date="2023-07" db="EMBL/GenBank/DDBJ databases">
        <title>A chromosome-level genome assembly of Lolium multiflorum.</title>
        <authorList>
            <person name="Chen Y."/>
            <person name="Copetti D."/>
            <person name="Kolliker R."/>
            <person name="Studer B."/>
        </authorList>
    </citation>
    <scope>NUCLEOTIDE SEQUENCE</scope>
    <source>
        <strain evidence="4">02402/16</strain>
        <tissue evidence="4">Leaf</tissue>
    </source>
</reference>
<organism evidence="4 5">
    <name type="scientific">Lolium multiflorum</name>
    <name type="common">Italian ryegrass</name>
    <name type="synonym">Lolium perenne subsp. multiflorum</name>
    <dbReference type="NCBI Taxonomy" id="4521"/>
    <lineage>
        <taxon>Eukaryota</taxon>
        <taxon>Viridiplantae</taxon>
        <taxon>Streptophyta</taxon>
        <taxon>Embryophyta</taxon>
        <taxon>Tracheophyta</taxon>
        <taxon>Spermatophyta</taxon>
        <taxon>Magnoliopsida</taxon>
        <taxon>Liliopsida</taxon>
        <taxon>Poales</taxon>
        <taxon>Poaceae</taxon>
        <taxon>BOP clade</taxon>
        <taxon>Pooideae</taxon>
        <taxon>Poodae</taxon>
        <taxon>Poeae</taxon>
        <taxon>Poeae Chloroplast Group 2 (Poeae type)</taxon>
        <taxon>Loliodinae</taxon>
        <taxon>Loliinae</taxon>
        <taxon>Lolium</taxon>
    </lineage>
</organism>
<feature type="region of interest" description="Disordered" evidence="2">
    <location>
        <begin position="1053"/>
        <end position="1117"/>
    </location>
</feature>